<accession>A0ABQ3WUU9</accession>
<organism evidence="1">
    <name type="scientific">Actinoplanes campanulatus</name>
    <dbReference type="NCBI Taxonomy" id="113559"/>
    <lineage>
        <taxon>Bacteria</taxon>
        <taxon>Bacillati</taxon>
        <taxon>Actinomycetota</taxon>
        <taxon>Actinomycetes</taxon>
        <taxon>Micromonosporales</taxon>
        <taxon>Micromonosporaceae</taxon>
        <taxon>Actinoplanes</taxon>
    </lineage>
</organism>
<name>A0ABQ3WUU9_9ACTN</name>
<comment type="caution">
    <text evidence="1">The sequence shown here is derived from an EMBL/GenBank/DDBJ whole genome shotgun (WGS) entry which is preliminary data.</text>
</comment>
<reference evidence="1" key="1">
    <citation type="submission" date="2021-01" db="EMBL/GenBank/DDBJ databases">
        <title>Whole genome shotgun sequence of Actinoplanes capillaceus NBRC 16408.</title>
        <authorList>
            <person name="Komaki H."/>
            <person name="Tamura T."/>
        </authorList>
    </citation>
    <scope>NUCLEOTIDE SEQUENCE [LARGE SCALE GENOMIC DNA]</scope>
    <source>
        <strain evidence="1">NBRC 16408</strain>
    </source>
</reference>
<gene>
    <name evidence="1" type="ORF">Aca07nite_72130</name>
</gene>
<protein>
    <submittedName>
        <fullName evidence="1">Uncharacterized protein</fullName>
    </submittedName>
</protein>
<proteinExistence type="predicted"/>
<dbReference type="RefSeq" id="WP_204300007.1">
    <property type="nucleotide sequence ID" value="NZ_BAAAGQ010000063.1"/>
</dbReference>
<sequence length="154" mass="17509">MHHINRDVSPNAGNVLEPRHIEIYHNLDSRFAPYEPRHTVTEVISTWRWLPAAVTPEQIAEWAFYVFNGELTQLGVTRALHGGEEDFLIAAIYRLLRRRSMSTGDVIAVTTRSSTTWLACEPGGWRRIATPTRRTGEPLSPDTIHQLLWGHSDA</sequence>
<evidence type="ECO:0000313" key="1">
    <source>
        <dbReference type="EMBL" id="GID49938.1"/>
    </source>
</evidence>
<dbReference type="EMBL" id="BOMF01000136">
    <property type="protein sequence ID" value="GID49938.1"/>
    <property type="molecule type" value="Genomic_DNA"/>
</dbReference>